<reference evidence="1 2" key="1">
    <citation type="journal article" date="2009" name="PLoS Pathog.">
        <title>Genomic evidence for the evolution of Streptococcus equi: host restriction, increased virulence, and genetic exchange with human pathogens.</title>
        <authorList>
            <person name="Holden M.T.G."/>
            <person name="Heather Z."/>
            <person name="Paillot R."/>
            <person name="Steward K.F."/>
            <person name="Webb K."/>
            <person name="Ainslie F."/>
            <person name="Jourdan T."/>
            <person name="Bason N.C."/>
            <person name="Holroyd N.E."/>
            <person name="Mungall K."/>
            <person name="Quail M.A."/>
            <person name="Sanders M."/>
            <person name="Simmonds M."/>
            <person name="Willey D."/>
            <person name="Brooks K."/>
            <person name="Aanensen D.M."/>
            <person name="Spratt B.G."/>
            <person name="Jolley K.A."/>
            <person name="Maiden M.C.J."/>
            <person name="Kehoe M."/>
            <person name="Chanter N."/>
            <person name="Bentley S.D."/>
            <person name="Robinson C."/>
            <person name="Maskell D.J."/>
            <person name="Parkhill J."/>
            <person name="Waller A.S."/>
        </authorList>
    </citation>
    <scope>NUCLEOTIDE SEQUENCE [LARGE SCALE GENOMIC DNA]</scope>
    <source>
        <strain evidence="1 2">4047</strain>
    </source>
</reference>
<dbReference type="HOGENOM" id="CLU_3367610_0_0_9"/>
<sequence>MLFVRFRLVPALSEPEAAVAGFFFSMIKHFESFFEK</sequence>
<protein>
    <submittedName>
        <fullName evidence="1">Uncharacterized protein</fullName>
    </submittedName>
</protein>
<dbReference type="AlphaFoldDB" id="C0M7Z5"/>
<name>C0M7Z5_STRE4</name>
<proteinExistence type="predicted"/>
<gene>
    <name evidence="1" type="ordered locus">SEQ_1539</name>
</gene>
<dbReference type="KEGG" id="seu:SEQ_1539"/>
<dbReference type="Proteomes" id="UP000001365">
    <property type="component" value="Chromosome"/>
</dbReference>
<evidence type="ECO:0000313" key="1">
    <source>
        <dbReference type="EMBL" id="CAW94482.1"/>
    </source>
</evidence>
<dbReference type="EMBL" id="FM204883">
    <property type="protein sequence ID" value="CAW94482.1"/>
    <property type="molecule type" value="Genomic_DNA"/>
</dbReference>
<accession>C0M7Z5</accession>
<evidence type="ECO:0000313" key="2">
    <source>
        <dbReference type="Proteomes" id="UP000001365"/>
    </source>
</evidence>
<organism evidence="1 2">
    <name type="scientific">Streptococcus equi subsp. equi (strain 4047)</name>
    <dbReference type="NCBI Taxonomy" id="553482"/>
    <lineage>
        <taxon>Bacteria</taxon>
        <taxon>Bacillati</taxon>
        <taxon>Bacillota</taxon>
        <taxon>Bacilli</taxon>
        <taxon>Lactobacillales</taxon>
        <taxon>Streptococcaceae</taxon>
        <taxon>Streptococcus</taxon>
    </lineage>
</organism>